<comment type="similarity">
    <text evidence="3">Belongs to the aldehyde dehydrogenase family.</text>
</comment>
<sequence>MTTYLMPARHGVWDHEAALIPRDYLDVVVRAGGTPLLLPPLPEVDPDVLDVLDGLVLSGGGDVDPARYGAQPHPRTGGTSVVRDTAEETLLRAALAADVPVLGVCRGMQVLNVALGGTLVQHLPEVVGHEAHRPAPATFGRTRVRLDADSLLGGLLGDEVEVECYHHQAVGELAADLVPVGRAEDGTVEAVELRGPRFAVGVQWHPEQTAEDLRLFRSLVDAASADIRIEGTRDEHHPAGEPGRRAGPAGGGADVGGEADDAISRASAAHAAWRRVAPADRAWLLRRFAAAVDADVEHLASLEVRNSGHPIGAARWEAGHVRDVLEYYAAAPERLFGRQIPVAGGVDITFQEPLGVVGVIAPWNFPMPIAVWGFAPALAAGNCVLLKPAEVTPLTAIRLGELAREAGLPEDVFQVLPGKGSVVGQRFVDHPLVRKVTFTGSTAVGKQVMAGCAQQVKRVTLELGGKSANIVFADADLEKAAASAPGGVFDNAGQDCCARSRILVQRSVFDRFLELMEPAVTGLRVGDPADPATEMGPLISASHRDKVASFVPDDARVAYRGARRPARGSGSRRRC</sequence>
<dbReference type="InterPro" id="IPR016160">
    <property type="entry name" value="Ald_DH_CS_CYS"/>
</dbReference>
<dbReference type="PROSITE" id="PS00070">
    <property type="entry name" value="ALDEHYDE_DEHYDR_CYS"/>
    <property type="match status" value="1"/>
</dbReference>
<dbReference type="PANTHER" id="PTHR11699">
    <property type="entry name" value="ALDEHYDE DEHYDROGENASE-RELATED"/>
    <property type="match status" value="1"/>
</dbReference>
<dbReference type="Pfam" id="PF00171">
    <property type="entry name" value="Aldedh"/>
    <property type="match status" value="1"/>
</dbReference>
<dbReference type="InterPro" id="IPR016162">
    <property type="entry name" value="Ald_DH_N"/>
</dbReference>
<keyword evidence="1 3" id="KW-0560">Oxidoreductase</keyword>
<feature type="domain" description="Aldehyde dehydrogenase" evidence="5">
    <location>
        <begin position="258"/>
        <end position="553"/>
    </location>
</feature>
<dbReference type="SUPFAM" id="SSF53720">
    <property type="entry name" value="ALDH-like"/>
    <property type="match status" value="1"/>
</dbReference>
<dbReference type="InterPro" id="IPR015590">
    <property type="entry name" value="Aldehyde_DH_dom"/>
</dbReference>
<feature type="compositionally biased region" description="Basic and acidic residues" evidence="4">
    <location>
        <begin position="231"/>
        <end position="244"/>
    </location>
</feature>
<evidence type="ECO:0000256" key="1">
    <source>
        <dbReference type="ARBA" id="ARBA00023002"/>
    </source>
</evidence>
<gene>
    <name evidence="6" type="ORF">U6N30_19565</name>
</gene>
<evidence type="ECO:0000313" key="7">
    <source>
        <dbReference type="Proteomes" id="UP001324287"/>
    </source>
</evidence>
<dbReference type="Proteomes" id="UP001324287">
    <property type="component" value="Chromosome"/>
</dbReference>
<evidence type="ECO:0000256" key="2">
    <source>
        <dbReference type="PROSITE-ProRule" id="PRU10007"/>
    </source>
</evidence>
<dbReference type="InterPro" id="IPR011697">
    <property type="entry name" value="Peptidase_C26"/>
</dbReference>
<dbReference type="EMBL" id="CP141261">
    <property type="protein sequence ID" value="WRL62228.1"/>
    <property type="molecule type" value="Genomic_DNA"/>
</dbReference>
<name>A0ABZ1AXT7_9ACTN</name>
<dbReference type="Gene3D" id="3.40.605.10">
    <property type="entry name" value="Aldehyde Dehydrogenase, Chain A, domain 1"/>
    <property type="match status" value="1"/>
</dbReference>
<dbReference type="PROSITE" id="PS00687">
    <property type="entry name" value="ALDEHYDE_DEHYDR_GLU"/>
    <property type="match status" value="1"/>
</dbReference>
<evidence type="ECO:0000259" key="5">
    <source>
        <dbReference type="Pfam" id="PF00171"/>
    </source>
</evidence>
<evidence type="ECO:0000256" key="4">
    <source>
        <dbReference type="SAM" id="MobiDB-lite"/>
    </source>
</evidence>
<organism evidence="6 7">
    <name type="scientific">Blastococcus brunescens</name>
    <dbReference type="NCBI Taxonomy" id="1564165"/>
    <lineage>
        <taxon>Bacteria</taxon>
        <taxon>Bacillati</taxon>
        <taxon>Actinomycetota</taxon>
        <taxon>Actinomycetes</taxon>
        <taxon>Geodermatophilales</taxon>
        <taxon>Geodermatophilaceae</taxon>
        <taxon>Blastococcus</taxon>
    </lineage>
</organism>
<dbReference type="Pfam" id="PF07722">
    <property type="entry name" value="Peptidase_C26"/>
    <property type="match status" value="1"/>
</dbReference>
<dbReference type="CDD" id="cd01745">
    <property type="entry name" value="GATase1_2"/>
    <property type="match status" value="1"/>
</dbReference>
<proteinExistence type="inferred from homology"/>
<dbReference type="InterPro" id="IPR029062">
    <property type="entry name" value="Class_I_gatase-like"/>
</dbReference>
<dbReference type="RefSeq" id="WP_324273583.1">
    <property type="nucleotide sequence ID" value="NZ_CP141261.1"/>
</dbReference>
<dbReference type="InterPro" id="IPR016163">
    <property type="entry name" value="Ald_DH_C"/>
</dbReference>
<keyword evidence="7" id="KW-1185">Reference proteome</keyword>
<dbReference type="Gene3D" id="3.40.309.10">
    <property type="entry name" value="Aldehyde Dehydrogenase, Chain A, domain 2"/>
    <property type="match status" value="1"/>
</dbReference>
<feature type="region of interest" description="Disordered" evidence="4">
    <location>
        <begin position="231"/>
        <end position="259"/>
    </location>
</feature>
<protein>
    <submittedName>
        <fullName evidence="6">Aldehyde dehydrogenase family protein</fullName>
    </submittedName>
</protein>
<feature type="active site" evidence="2">
    <location>
        <position position="462"/>
    </location>
</feature>
<dbReference type="PROSITE" id="PS51273">
    <property type="entry name" value="GATASE_TYPE_1"/>
    <property type="match status" value="1"/>
</dbReference>
<accession>A0ABZ1AXT7</accession>
<dbReference type="InterPro" id="IPR016161">
    <property type="entry name" value="Ald_DH/histidinol_DH"/>
</dbReference>
<dbReference type="InterPro" id="IPR029510">
    <property type="entry name" value="Ald_DH_CS_GLU"/>
</dbReference>
<evidence type="ECO:0000256" key="3">
    <source>
        <dbReference type="RuleBase" id="RU003345"/>
    </source>
</evidence>
<dbReference type="Gene3D" id="3.40.50.880">
    <property type="match status" value="1"/>
</dbReference>
<evidence type="ECO:0000313" key="6">
    <source>
        <dbReference type="EMBL" id="WRL62228.1"/>
    </source>
</evidence>
<reference evidence="6 7" key="1">
    <citation type="submission" date="2023-12" db="EMBL/GenBank/DDBJ databases">
        <title>Blastococcus brunescens sp. nov., an actonobacterium isolated from sandstone collected in sahara desert.</title>
        <authorList>
            <person name="Gtari M."/>
            <person name="Ghodhbane F."/>
        </authorList>
    </citation>
    <scope>NUCLEOTIDE SEQUENCE [LARGE SCALE GENOMIC DNA]</scope>
    <source>
        <strain evidence="6 7">BMG 8361</strain>
    </source>
</reference>
<dbReference type="SUPFAM" id="SSF52317">
    <property type="entry name" value="Class I glutamine amidotransferase-like"/>
    <property type="match status" value="1"/>
</dbReference>
<dbReference type="CDD" id="cd07078">
    <property type="entry name" value="ALDH"/>
    <property type="match status" value="1"/>
</dbReference>